<dbReference type="PANTHER" id="PTHR46401">
    <property type="entry name" value="GLYCOSYLTRANSFERASE WBBK-RELATED"/>
    <property type="match status" value="1"/>
</dbReference>
<evidence type="ECO:0000259" key="3">
    <source>
        <dbReference type="Pfam" id="PF12000"/>
    </source>
</evidence>
<dbReference type="EMBL" id="JSFK01000001">
    <property type="protein sequence ID" value="KHA75331.1"/>
    <property type="molecule type" value="Genomic_DNA"/>
</dbReference>
<dbReference type="Gene3D" id="3.40.50.2000">
    <property type="entry name" value="Glycogen Phosphorylase B"/>
    <property type="match status" value="2"/>
</dbReference>
<dbReference type="GO" id="GO:0009103">
    <property type="term" value="P:lipopolysaccharide biosynthetic process"/>
    <property type="evidence" value="ECO:0007669"/>
    <property type="project" value="TreeGrafter"/>
</dbReference>
<name>A0A0A6FRS5_9PSED</name>
<dbReference type="OrthoDB" id="5416057at2"/>
<evidence type="ECO:0000256" key="1">
    <source>
        <dbReference type="ARBA" id="ARBA00022679"/>
    </source>
</evidence>
<dbReference type="SUPFAM" id="SSF53756">
    <property type="entry name" value="UDP-Glycosyltransferase/glycogen phosphorylase"/>
    <property type="match status" value="1"/>
</dbReference>
<reference evidence="4 5" key="1">
    <citation type="submission" date="2014-10" db="EMBL/GenBank/DDBJ databases">
        <title>Draft genome sequence of Pseudomonas chlororaphis EA105.</title>
        <authorList>
            <person name="McCully L.M."/>
            <person name="Bitzer A.S."/>
            <person name="Spence C."/>
            <person name="Bais H."/>
            <person name="Silby M.W."/>
        </authorList>
    </citation>
    <scope>NUCLEOTIDE SEQUENCE [LARGE SCALE GENOMIC DNA]</scope>
    <source>
        <strain evidence="4 5">EA105</strain>
    </source>
</reference>
<dbReference type="Pfam" id="PF12000">
    <property type="entry name" value="Glyco_trans_4_3"/>
    <property type="match status" value="1"/>
</dbReference>
<dbReference type="InterPro" id="IPR022623">
    <property type="entry name" value="Glyco_trans_4"/>
</dbReference>
<organism evidence="4 5">
    <name type="scientific">Pseudomonas chlororaphis</name>
    <dbReference type="NCBI Taxonomy" id="587753"/>
    <lineage>
        <taxon>Bacteria</taxon>
        <taxon>Pseudomonadati</taxon>
        <taxon>Pseudomonadota</taxon>
        <taxon>Gammaproteobacteria</taxon>
        <taxon>Pseudomonadales</taxon>
        <taxon>Pseudomonadaceae</taxon>
        <taxon>Pseudomonas</taxon>
    </lineage>
</organism>
<feature type="domain" description="Glycosyl transferase family 1" evidence="2">
    <location>
        <begin position="207"/>
        <end position="375"/>
    </location>
</feature>
<sequence length="414" mass="46916">MKLLVIHQNFPGQFRHVVLAAIDRRYEVLAIGRDTAPGIAEVKICRYRAASRASGDIHPYLARYEQAVNDGQKVFEILSRLKQSGYRPDVILAHPGWGETLFVKDVYPDTPLIHYCEYYYRAQGADSGFDPEFPRASRESSRLRILNSLHLLNLEQCDIAIAPTRWQRSLFPAAYRSAIRVVHEGVIQSSCLAKVRAVRLPNGVELRAGQPIVTYVARNLEPYRGFHSFMRAIPHIQAECPDAQIIIVGGDDVSYGCKPVGYANWRSRMEAEVSFDHSTVHFTGKLPYRTYRALLECSKVHVYLTYPFVLSWSLLEAMAAGCVVVASDTAPVREVIVDGHNGMLVDFFDHHGIAKRITKVLDSVDEYDCLRSAAKLTASRFDVAYGTKQYFEVFERAMFGHLKKQPARQFDREI</sequence>
<feature type="domain" description="Glycosyl transferase family 4" evidence="3">
    <location>
        <begin position="26"/>
        <end position="186"/>
    </location>
</feature>
<evidence type="ECO:0000313" key="4">
    <source>
        <dbReference type="EMBL" id="KHA75331.1"/>
    </source>
</evidence>
<dbReference type="AlphaFoldDB" id="A0A0A6FRS5"/>
<protein>
    <submittedName>
        <fullName evidence="4">Glycosyl transferase family 1</fullName>
    </submittedName>
</protein>
<dbReference type="CDD" id="cd03818">
    <property type="entry name" value="GT4_ExpC-like"/>
    <property type="match status" value="1"/>
</dbReference>
<dbReference type="Proteomes" id="UP000030564">
    <property type="component" value="Unassembled WGS sequence"/>
</dbReference>
<comment type="caution">
    <text evidence="4">The sequence shown here is derived from an EMBL/GenBank/DDBJ whole genome shotgun (WGS) entry which is preliminary data.</text>
</comment>
<proteinExistence type="predicted"/>
<evidence type="ECO:0000259" key="2">
    <source>
        <dbReference type="Pfam" id="PF00534"/>
    </source>
</evidence>
<dbReference type="Pfam" id="PF00534">
    <property type="entry name" value="Glycos_transf_1"/>
    <property type="match status" value="1"/>
</dbReference>
<dbReference type="GO" id="GO:0016757">
    <property type="term" value="F:glycosyltransferase activity"/>
    <property type="evidence" value="ECO:0007669"/>
    <property type="project" value="InterPro"/>
</dbReference>
<accession>A0A0A6FRS5</accession>
<dbReference type="InterPro" id="IPR001296">
    <property type="entry name" value="Glyco_trans_1"/>
</dbReference>
<keyword evidence="1 4" id="KW-0808">Transferase</keyword>
<dbReference type="PANTHER" id="PTHR46401:SF2">
    <property type="entry name" value="GLYCOSYLTRANSFERASE WBBK-RELATED"/>
    <property type="match status" value="1"/>
</dbReference>
<dbReference type="PATRIC" id="fig|587753.9.peg.692"/>
<gene>
    <name evidence="4" type="ORF">NZ35_03370</name>
</gene>
<evidence type="ECO:0000313" key="5">
    <source>
        <dbReference type="Proteomes" id="UP000030564"/>
    </source>
</evidence>